<proteinExistence type="predicted"/>
<feature type="transmembrane region" description="Helical" evidence="5">
    <location>
        <begin position="125"/>
        <end position="147"/>
    </location>
</feature>
<feature type="transmembrane region" description="Helical" evidence="5">
    <location>
        <begin position="313"/>
        <end position="334"/>
    </location>
</feature>
<comment type="subcellular location">
    <subcellularLocation>
        <location evidence="1">Membrane</location>
        <topology evidence="1">Multi-pass membrane protein</topology>
    </subcellularLocation>
</comment>
<dbReference type="PANTHER" id="PTHR23294:SF59">
    <property type="entry name" value="UNC93-LIKE PROTEIN C922.05C"/>
    <property type="match status" value="1"/>
</dbReference>
<dbReference type="PANTHER" id="PTHR23294">
    <property type="entry name" value="ET TRANSLATION PRODUCT-RELATED"/>
    <property type="match status" value="1"/>
</dbReference>
<dbReference type="InterPro" id="IPR036259">
    <property type="entry name" value="MFS_trans_sf"/>
</dbReference>
<dbReference type="InterPro" id="IPR051617">
    <property type="entry name" value="UNC-93-like_regulator"/>
</dbReference>
<dbReference type="OrthoDB" id="196103at2759"/>
<name>A0A0D7BCS2_9AGAR</name>
<keyword evidence="3 5" id="KW-1133">Transmembrane helix</keyword>
<accession>A0A0D7BCS2</accession>
<feature type="transmembrane region" description="Helical" evidence="5">
    <location>
        <begin position="249"/>
        <end position="269"/>
    </location>
</feature>
<dbReference type="Pfam" id="PF07690">
    <property type="entry name" value="MFS_1"/>
    <property type="match status" value="1"/>
</dbReference>
<sequence length="465" mass="50945">MSYTEDPTKSSSSHDAPAAPVVPVKRKWYYTTLAQALVVGAVAFLAPGMYNALSNLGAGGLASADTWNKATALLFGLMCVTCVFGGIFINQFGLRWSLSASSIFYTIYAASLYENSRSGNEWFLIFANALQGIGAGVFFAAEGAVVIGYPEPHKRGRYISIWIVMRNLGPVVGGAILLSLNKDASSSGSVSLNSYLVFVGIMCSAPFVSLLLAAPEKVQRSDGSKVVLHKTTFKTELKASWRFLSSRKILLLIPLFFVSWFSDSMVSNYSAKYLSVRARALSSFLSPFAGNIGAVGLGWWLDSKFTTRRNRALLAFSFIIIFQFALWIWTSVNIKDFLVSKPKFDWSSTGFGRAYALIFFWFFEEFIFQSFLYWLTGTLTHDLHELVHVTGIVRGIEGAGQAVAYGIEGSGASPWVHIGLNVGLVGLSIYPAYLVIKDIPNTEAVAHEAFDEQGNKIERIQDAVV</sequence>
<dbReference type="SUPFAM" id="SSF103473">
    <property type="entry name" value="MFS general substrate transporter"/>
    <property type="match status" value="1"/>
</dbReference>
<evidence type="ECO:0000256" key="2">
    <source>
        <dbReference type="ARBA" id="ARBA00022692"/>
    </source>
</evidence>
<evidence type="ECO:0000313" key="6">
    <source>
        <dbReference type="EMBL" id="KIY67336.1"/>
    </source>
</evidence>
<feature type="transmembrane region" description="Helical" evidence="5">
    <location>
        <begin position="354"/>
        <end position="375"/>
    </location>
</feature>
<dbReference type="InterPro" id="IPR011701">
    <property type="entry name" value="MFS"/>
</dbReference>
<feature type="transmembrane region" description="Helical" evidence="5">
    <location>
        <begin position="159"/>
        <end position="180"/>
    </location>
</feature>
<evidence type="ECO:0000313" key="7">
    <source>
        <dbReference type="Proteomes" id="UP000054007"/>
    </source>
</evidence>
<organism evidence="6 7">
    <name type="scientific">Cylindrobasidium torrendii FP15055 ss-10</name>
    <dbReference type="NCBI Taxonomy" id="1314674"/>
    <lineage>
        <taxon>Eukaryota</taxon>
        <taxon>Fungi</taxon>
        <taxon>Dikarya</taxon>
        <taxon>Basidiomycota</taxon>
        <taxon>Agaricomycotina</taxon>
        <taxon>Agaricomycetes</taxon>
        <taxon>Agaricomycetidae</taxon>
        <taxon>Agaricales</taxon>
        <taxon>Marasmiineae</taxon>
        <taxon>Physalacriaceae</taxon>
        <taxon>Cylindrobasidium</taxon>
    </lineage>
</organism>
<dbReference type="Proteomes" id="UP000054007">
    <property type="component" value="Unassembled WGS sequence"/>
</dbReference>
<keyword evidence="7" id="KW-1185">Reference proteome</keyword>
<feature type="transmembrane region" description="Helical" evidence="5">
    <location>
        <begin position="28"/>
        <end position="50"/>
    </location>
</feature>
<protein>
    <submittedName>
        <fullName evidence="6">MFS general substrate transporter</fullName>
    </submittedName>
</protein>
<dbReference type="EMBL" id="KN880528">
    <property type="protein sequence ID" value="KIY67336.1"/>
    <property type="molecule type" value="Genomic_DNA"/>
</dbReference>
<evidence type="ECO:0000256" key="5">
    <source>
        <dbReference type="SAM" id="Phobius"/>
    </source>
</evidence>
<keyword evidence="4 5" id="KW-0472">Membrane</keyword>
<feature type="transmembrane region" description="Helical" evidence="5">
    <location>
        <begin position="281"/>
        <end position="301"/>
    </location>
</feature>
<dbReference type="GO" id="GO:0022857">
    <property type="term" value="F:transmembrane transporter activity"/>
    <property type="evidence" value="ECO:0007669"/>
    <property type="project" value="InterPro"/>
</dbReference>
<feature type="transmembrane region" description="Helical" evidence="5">
    <location>
        <begin position="192"/>
        <end position="214"/>
    </location>
</feature>
<evidence type="ECO:0000256" key="4">
    <source>
        <dbReference type="ARBA" id="ARBA00023136"/>
    </source>
</evidence>
<evidence type="ECO:0000256" key="3">
    <source>
        <dbReference type="ARBA" id="ARBA00022989"/>
    </source>
</evidence>
<dbReference type="AlphaFoldDB" id="A0A0D7BCS2"/>
<reference evidence="6 7" key="1">
    <citation type="journal article" date="2015" name="Fungal Genet. Biol.">
        <title>Evolution of novel wood decay mechanisms in Agaricales revealed by the genome sequences of Fistulina hepatica and Cylindrobasidium torrendii.</title>
        <authorList>
            <person name="Floudas D."/>
            <person name="Held B.W."/>
            <person name="Riley R."/>
            <person name="Nagy L.G."/>
            <person name="Koehler G."/>
            <person name="Ransdell A.S."/>
            <person name="Younus H."/>
            <person name="Chow J."/>
            <person name="Chiniquy J."/>
            <person name="Lipzen A."/>
            <person name="Tritt A."/>
            <person name="Sun H."/>
            <person name="Haridas S."/>
            <person name="LaButti K."/>
            <person name="Ohm R.A."/>
            <person name="Kues U."/>
            <person name="Blanchette R.A."/>
            <person name="Grigoriev I.V."/>
            <person name="Minto R.E."/>
            <person name="Hibbett D.S."/>
        </authorList>
    </citation>
    <scope>NUCLEOTIDE SEQUENCE [LARGE SCALE GENOMIC DNA]</scope>
    <source>
        <strain evidence="6 7">FP15055 ss-10</strain>
    </source>
</reference>
<feature type="transmembrane region" description="Helical" evidence="5">
    <location>
        <begin position="70"/>
        <end position="89"/>
    </location>
</feature>
<dbReference type="Gene3D" id="1.20.1250.20">
    <property type="entry name" value="MFS general substrate transporter like domains"/>
    <property type="match status" value="1"/>
</dbReference>
<dbReference type="GO" id="GO:0016020">
    <property type="term" value="C:membrane"/>
    <property type="evidence" value="ECO:0007669"/>
    <property type="project" value="UniProtKB-SubCell"/>
</dbReference>
<keyword evidence="2 5" id="KW-0812">Transmembrane</keyword>
<evidence type="ECO:0000256" key="1">
    <source>
        <dbReference type="ARBA" id="ARBA00004141"/>
    </source>
</evidence>
<feature type="transmembrane region" description="Helical" evidence="5">
    <location>
        <begin position="96"/>
        <end position="113"/>
    </location>
</feature>
<gene>
    <name evidence="6" type="ORF">CYLTODRAFT_431379</name>
</gene>